<keyword evidence="5" id="KW-1185">Reference proteome</keyword>
<dbReference type="InterPro" id="IPR042188">
    <property type="entry name" value="MmgE/PrpD_sf_2"/>
</dbReference>
<evidence type="ECO:0000313" key="4">
    <source>
        <dbReference type="EMBL" id="MDI2030573.1"/>
    </source>
</evidence>
<dbReference type="RefSeq" id="WP_281456887.1">
    <property type="nucleotide sequence ID" value="NZ_JASAOF010000011.1"/>
</dbReference>
<feature type="domain" description="MmgE/PrpD N-terminal" evidence="2">
    <location>
        <begin position="11"/>
        <end position="246"/>
    </location>
</feature>
<dbReference type="Gene3D" id="1.10.4100.10">
    <property type="entry name" value="2-methylcitrate dehydratase PrpD"/>
    <property type="match status" value="1"/>
</dbReference>
<feature type="domain" description="MmgE/PrpD C-terminal" evidence="3">
    <location>
        <begin position="274"/>
        <end position="439"/>
    </location>
</feature>
<evidence type="ECO:0000259" key="2">
    <source>
        <dbReference type="Pfam" id="PF03972"/>
    </source>
</evidence>
<dbReference type="PANTHER" id="PTHR16943">
    <property type="entry name" value="2-METHYLCITRATE DEHYDRATASE-RELATED"/>
    <property type="match status" value="1"/>
</dbReference>
<reference evidence="4 5" key="1">
    <citation type="submission" date="2023-04" db="EMBL/GenBank/DDBJ databases">
        <title>Draft genome sequence of Saccharopolyspora sp. TS4A08 isolated from sweet potato rhizospheric soil.</title>
        <authorList>
            <person name="Suksaard P."/>
            <person name="Duangmal K."/>
        </authorList>
    </citation>
    <scope>NUCLEOTIDE SEQUENCE [LARGE SCALE GENOMIC DNA]</scope>
    <source>
        <strain evidence="4 5">TS4A08</strain>
    </source>
</reference>
<evidence type="ECO:0000313" key="5">
    <source>
        <dbReference type="Proteomes" id="UP001237595"/>
    </source>
</evidence>
<dbReference type="Proteomes" id="UP001237595">
    <property type="component" value="Unassembled WGS sequence"/>
</dbReference>
<dbReference type="Pfam" id="PF03972">
    <property type="entry name" value="MmgE_PrpD_N"/>
    <property type="match status" value="1"/>
</dbReference>
<dbReference type="InterPro" id="IPR042183">
    <property type="entry name" value="MmgE/PrpD_sf_1"/>
</dbReference>
<dbReference type="InterPro" id="IPR045337">
    <property type="entry name" value="MmgE_PrpD_C"/>
</dbReference>
<gene>
    <name evidence="4" type="ORF">QFW96_18210</name>
</gene>
<name>A0ABT6PRD0_9PSEU</name>
<dbReference type="PANTHER" id="PTHR16943:SF8">
    <property type="entry name" value="2-METHYLCITRATE DEHYDRATASE"/>
    <property type="match status" value="1"/>
</dbReference>
<dbReference type="Pfam" id="PF19305">
    <property type="entry name" value="MmgE_PrpD_C"/>
    <property type="match status" value="1"/>
</dbReference>
<dbReference type="SUPFAM" id="SSF103378">
    <property type="entry name" value="2-methylcitrate dehydratase PrpD"/>
    <property type="match status" value="1"/>
</dbReference>
<dbReference type="EMBL" id="JASAOF010000011">
    <property type="protein sequence ID" value="MDI2030573.1"/>
    <property type="molecule type" value="Genomic_DNA"/>
</dbReference>
<dbReference type="InterPro" id="IPR036148">
    <property type="entry name" value="MmgE/PrpD_sf"/>
</dbReference>
<comment type="similarity">
    <text evidence="1">Belongs to the PrpD family.</text>
</comment>
<sequence>MDAQTGLTWHVAKWIVEQQARPLPADLDRHLRRLTLDAVAGMVASSVGPVSAAVARHAAALYPGDVATSIGRGSSSVLGAALVNGTSGHGIESDEGYTPGSMHPTSVVLPTVFALGQSLGADAGRVRIAAAIGMELACRIAAAGHPATRNRHFHNTPLAGVFGATAAACVLRGLPEAEVANALGIAGSHAGGLFEFLSGSAEVKRFHPGKAARDGIAAADLAAAGLTGPTTVLEGTDGYFAAYAGAAGEAWFPEHVIDGLGEGWVLLRTYVKPYPCCRHLHGAIDGALQLRREHAIDPADITAVKVETFPIAARHTGTDLNTTLQAQLSLPYTVAAALVRGSVTLTDFEPAGRADTAVRDLMGRISVTVDPDADAAYPRSGRPARTTIELGNRRAHTTWVQHPYGEPANPLSDEALEDKVRGLCEPVVGAAATTELITSVQAFDDLGFLADIDRAIRSSALVAG</sequence>
<dbReference type="Gene3D" id="3.30.1330.120">
    <property type="entry name" value="2-methylcitrate dehydratase PrpD"/>
    <property type="match status" value="1"/>
</dbReference>
<dbReference type="InterPro" id="IPR005656">
    <property type="entry name" value="MmgE_PrpD"/>
</dbReference>
<dbReference type="InterPro" id="IPR045336">
    <property type="entry name" value="MmgE_PrpD_N"/>
</dbReference>
<protein>
    <submittedName>
        <fullName evidence="4">MmgE/PrpD family protein</fullName>
    </submittedName>
</protein>
<comment type="caution">
    <text evidence="4">The sequence shown here is derived from an EMBL/GenBank/DDBJ whole genome shotgun (WGS) entry which is preliminary data.</text>
</comment>
<organism evidence="4 5">
    <name type="scientific">Saccharopolyspora ipomoeae</name>
    <dbReference type="NCBI Taxonomy" id="3042027"/>
    <lineage>
        <taxon>Bacteria</taxon>
        <taxon>Bacillati</taxon>
        <taxon>Actinomycetota</taxon>
        <taxon>Actinomycetes</taxon>
        <taxon>Pseudonocardiales</taxon>
        <taxon>Pseudonocardiaceae</taxon>
        <taxon>Saccharopolyspora</taxon>
    </lineage>
</organism>
<evidence type="ECO:0000256" key="1">
    <source>
        <dbReference type="ARBA" id="ARBA00006174"/>
    </source>
</evidence>
<evidence type="ECO:0000259" key="3">
    <source>
        <dbReference type="Pfam" id="PF19305"/>
    </source>
</evidence>
<proteinExistence type="inferred from homology"/>
<accession>A0ABT6PRD0</accession>